<evidence type="ECO:0000313" key="7">
    <source>
        <dbReference type="Proteomes" id="UP000578343"/>
    </source>
</evidence>
<dbReference type="Proteomes" id="UP000578343">
    <property type="component" value="Unassembled WGS sequence"/>
</dbReference>
<keyword evidence="4" id="KW-0518">Myosin</keyword>
<dbReference type="PANTHER" id="PTHR13140:SF356">
    <property type="entry name" value="UNCONVENTIONAL MYOSIN-VB"/>
    <property type="match status" value="1"/>
</dbReference>
<keyword evidence="2" id="KW-0067">ATP-binding</keyword>
<accession>A0A7K9DUR1</accession>
<keyword evidence="4" id="KW-0505">Motor protein</keyword>
<dbReference type="Pfam" id="PF00063">
    <property type="entry name" value="Myosin_head"/>
    <property type="match status" value="1"/>
</dbReference>
<evidence type="ECO:0000256" key="3">
    <source>
        <dbReference type="ARBA" id="ARBA00023203"/>
    </source>
</evidence>
<dbReference type="Gene3D" id="1.20.120.720">
    <property type="entry name" value="Myosin VI head, motor domain, U50 subdomain"/>
    <property type="match status" value="1"/>
</dbReference>
<comment type="caution">
    <text evidence="4">Lacks conserved residue(s) required for the propagation of feature annotation.</text>
</comment>
<feature type="non-terminal residue" evidence="6">
    <location>
        <position position="1"/>
    </location>
</feature>
<dbReference type="SUPFAM" id="SSF52540">
    <property type="entry name" value="P-loop containing nucleoside triphosphate hydrolases"/>
    <property type="match status" value="1"/>
</dbReference>
<comment type="caution">
    <text evidence="6">The sequence shown here is derived from an EMBL/GenBank/DDBJ whole genome shotgun (WGS) entry which is preliminary data.</text>
</comment>
<dbReference type="AlphaFoldDB" id="A0A7K9DUR1"/>
<proteinExistence type="inferred from homology"/>
<dbReference type="EMBL" id="VWZK01000146">
    <property type="protein sequence ID" value="NXG68020.1"/>
    <property type="molecule type" value="Genomic_DNA"/>
</dbReference>
<comment type="similarity">
    <text evidence="4">Belongs to the TRAFAC class myosin-kinesin ATPase superfamily. Myosin family.</text>
</comment>
<dbReference type="GO" id="GO:0005737">
    <property type="term" value="C:cytoplasm"/>
    <property type="evidence" value="ECO:0007669"/>
    <property type="project" value="TreeGrafter"/>
</dbReference>
<dbReference type="GO" id="GO:0016459">
    <property type="term" value="C:myosin complex"/>
    <property type="evidence" value="ECO:0007669"/>
    <property type="project" value="UniProtKB-KW"/>
</dbReference>
<dbReference type="GO" id="GO:0016020">
    <property type="term" value="C:membrane"/>
    <property type="evidence" value="ECO:0007669"/>
    <property type="project" value="TreeGrafter"/>
</dbReference>
<evidence type="ECO:0000256" key="2">
    <source>
        <dbReference type="ARBA" id="ARBA00022840"/>
    </source>
</evidence>
<evidence type="ECO:0000259" key="5">
    <source>
        <dbReference type="PROSITE" id="PS51456"/>
    </source>
</evidence>
<evidence type="ECO:0000256" key="1">
    <source>
        <dbReference type="ARBA" id="ARBA00022741"/>
    </source>
</evidence>
<sequence>LKEIENCGANQLSIVPAGVKESHQTTIFRIIAAILHLGNLEIQAERDGDACSVSSDDEHLNSFCGLLGVEHGQMEHWLCHRK</sequence>
<gene>
    <name evidence="6" type="primary">Myo5b_0</name>
    <name evidence="6" type="ORF">BARMAR_R14929</name>
</gene>
<dbReference type="OrthoDB" id="6108017at2759"/>
<name>A0A7K9DUR1_BARMA</name>
<dbReference type="PROSITE" id="PS51456">
    <property type="entry name" value="MYOSIN_MOTOR"/>
    <property type="match status" value="1"/>
</dbReference>
<dbReference type="InterPro" id="IPR001609">
    <property type="entry name" value="Myosin_head_motor_dom-like"/>
</dbReference>
<protein>
    <submittedName>
        <fullName evidence="6">MYO5B protein</fullName>
    </submittedName>
</protein>
<evidence type="ECO:0000313" key="6">
    <source>
        <dbReference type="EMBL" id="NXG68020.1"/>
    </source>
</evidence>
<keyword evidence="1" id="KW-0547">Nucleotide-binding</keyword>
<dbReference type="InterPro" id="IPR027417">
    <property type="entry name" value="P-loop_NTPase"/>
</dbReference>
<dbReference type="PANTHER" id="PTHR13140">
    <property type="entry name" value="MYOSIN"/>
    <property type="match status" value="1"/>
</dbReference>
<dbReference type="GO" id="GO:0005524">
    <property type="term" value="F:ATP binding"/>
    <property type="evidence" value="ECO:0007669"/>
    <property type="project" value="UniProtKB-KW"/>
</dbReference>
<evidence type="ECO:0000256" key="4">
    <source>
        <dbReference type="PROSITE-ProRule" id="PRU00782"/>
    </source>
</evidence>
<dbReference type="GO" id="GO:0051015">
    <property type="term" value="F:actin filament binding"/>
    <property type="evidence" value="ECO:0007669"/>
    <property type="project" value="TreeGrafter"/>
</dbReference>
<organism evidence="6 7">
    <name type="scientific">Baryphthengus martii</name>
    <name type="common">Rufous motmot</name>
    <dbReference type="NCBI Taxonomy" id="176943"/>
    <lineage>
        <taxon>Eukaryota</taxon>
        <taxon>Metazoa</taxon>
        <taxon>Chordata</taxon>
        <taxon>Craniata</taxon>
        <taxon>Vertebrata</taxon>
        <taxon>Euteleostomi</taxon>
        <taxon>Archelosauria</taxon>
        <taxon>Archosauria</taxon>
        <taxon>Dinosauria</taxon>
        <taxon>Saurischia</taxon>
        <taxon>Theropoda</taxon>
        <taxon>Coelurosauria</taxon>
        <taxon>Aves</taxon>
        <taxon>Neognathae</taxon>
        <taxon>Neoaves</taxon>
        <taxon>Telluraves</taxon>
        <taxon>Coraciimorphae</taxon>
        <taxon>Coraciiformes</taxon>
        <taxon>Momotidae</taxon>
        <taxon>Baryphthengus</taxon>
    </lineage>
</organism>
<keyword evidence="3 4" id="KW-0009">Actin-binding</keyword>
<dbReference type="GO" id="GO:0000146">
    <property type="term" value="F:microfilament motor activity"/>
    <property type="evidence" value="ECO:0007669"/>
    <property type="project" value="TreeGrafter"/>
</dbReference>
<feature type="domain" description="Myosin motor" evidence="5">
    <location>
        <begin position="1"/>
        <end position="82"/>
    </location>
</feature>
<dbReference type="GO" id="GO:0007015">
    <property type="term" value="P:actin filament organization"/>
    <property type="evidence" value="ECO:0007669"/>
    <property type="project" value="TreeGrafter"/>
</dbReference>
<feature type="non-terminal residue" evidence="6">
    <location>
        <position position="82"/>
    </location>
</feature>
<keyword evidence="7" id="KW-1185">Reference proteome</keyword>
<reference evidence="6 7" key="1">
    <citation type="submission" date="2019-09" db="EMBL/GenBank/DDBJ databases">
        <title>Bird 10,000 Genomes (B10K) Project - Family phase.</title>
        <authorList>
            <person name="Zhang G."/>
        </authorList>
    </citation>
    <scope>NUCLEOTIDE SEQUENCE [LARGE SCALE GENOMIC DNA]</scope>
    <source>
        <strain evidence="6">B10K-DU-001-21</strain>
        <tissue evidence="6">Muscle</tissue>
    </source>
</reference>